<dbReference type="GO" id="GO:0007189">
    <property type="term" value="P:adenylate cyclase-activating G protein-coupled receptor signaling pathway"/>
    <property type="evidence" value="ECO:0007669"/>
    <property type="project" value="EnsemblFungi"/>
</dbReference>
<dbReference type="CDD" id="cd07735">
    <property type="entry name" value="class_II_PDE_MBL-fold"/>
    <property type="match status" value="1"/>
</dbReference>
<dbReference type="PANTHER" id="PTHR28283:SF1">
    <property type="entry name" value="3',5'-CYCLIC-NUCLEOTIDE PHOSPHODIESTERASE 1"/>
    <property type="match status" value="1"/>
</dbReference>
<dbReference type="OMA" id="YYVTHPH"/>
<dbReference type="FunCoup" id="I2H3X7">
    <property type="interactions" value="64"/>
</dbReference>
<dbReference type="InParanoid" id="I2H3X7"/>
<keyword evidence="2" id="KW-1185">Reference proteome</keyword>
<gene>
    <name evidence="1" type="primary">TBLA0E00160</name>
    <name evidence="1" type="ORF">TBLA_0E00160</name>
</gene>
<dbReference type="InterPro" id="IPR036866">
    <property type="entry name" value="RibonucZ/Hydroxyglut_hydro"/>
</dbReference>
<dbReference type="eggNOG" id="ENOG502RFKK">
    <property type="taxonomic scope" value="Eukaryota"/>
</dbReference>
<evidence type="ECO:0008006" key="3">
    <source>
        <dbReference type="Google" id="ProtNLM"/>
    </source>
</evidence>
<sequence length="402" mass="45367">MPSFDVTIIGALGGPQEGDTQCLMVRPYGYQGLGSICLDAGAGLTSIIHILADCKKYKYQDSELFKLKSISSFYNNDYEPAWKFFNPDSPIGFGFPQEMRDILLSKNLGQIQKEGLAVFQGINEYYITHSHLDHICGMVTNSPSAFEKHFPSRKSIFGLNSTIQSLKRNIFNDEIWPDLTMGNKGGIILNELHAYVPQHSKIFENFEIIPLPVCHGKAVNPPNQIVFSTLYLFKNLATNDCILIGGDMQSDNLDSNNGPNHEEADNNNVSYTNKIKNGQVTIDYLQKAWEYVVENVPLINLKGIFIECSSSMDVNKSHLYGHMSPIFLINELKNFVNLYKQRWNLSEPPDLDLDVVIMHVKMSYSEIDPRLKILDEIKTLAAEKGIKKTRFSMALKGFTFSL</sequence>
<dbReference type="GO" id="GO:0047555">
    <property type="term" value="F:3',5'-cyclic-GMP phosphodiesterase activity"/>
    <property type="evidence" value="ECO:0007669"/>
    <property type="project" value="TreeGrafter"/>
</dbReference>
<dbReference type="KEGG" id="tbl:TBLA_0E00160"/>
<dbReference type="EMBL" id="HE806320">
    <property type="protein sequence ID" value="CCH61079.1"/>
    <property type="molecule type" value="Genomic_DNA"/>
</dbReference>
<dbReference type="Proteomes" id="UP000002866">
    <property type="component" value="Chromosome 5"/>
</dbReference>
<dbReference type="Pfam" id="PF02112">
    <property type="entry name" value="PDEase_II"/>
    <property type="match status" value="2"/>
</dbReference>
<name>I2H3X7_HENB6</name>
<dbReference type="RefSeq" id="XP_004180598.1">
    <property type="nucleotide sequence ID" value="XM_004180550.1"/>
</dbReference>
<dbReference type="SUPFAM" id="SSF56281">
    <property type="entry name" value="Metallo-hydrolase/oxidoreductase"/>
    <property type="match status" value="1"/>
</dbReference>
<dbReference type="STRING" id="1071380.I2H3X7"/>
<dbReference type="GO" id="GO:0004115">
    <property type="term" value="F:3',5'-cyclic-AMP phosphodiesterase activity"/>
    <property type="evidence" value="ECO:0007669"/>
    <property type="project" value="EnsemblFungi"/>
</dbReference>
<reference evidence="1 2" key="1">
    <citation type="journal article" date="2011" name="Proc. Natl. Acad. Sci. U.S.A.">
        <title>Evolutionary erosion of yeast sex chromosomes by mating-type switching accidents.</title>
        <authorList>
            <person name="Gordon J.L."/>
            <person name="Armisen D."/>
            <person name="Proux-Wera E."/>
            <person name="Oheigeartaigh S.S."/>
            <person name="Byrne K.P."/>
            <person name="Wolfe K.H."/>
        </authorList>
    </citation>
    <scope>NUCLEOTIDE SEQUENCE [LARGE SCALE GENOMIC DNA]</scope>
    <source>
        <strain evidence="2">ATCC 34711 / CBS 6284 / DSM 70876 / NBRC 10599 / NRRL Y-10934 / UCD 77-7</strain>
    </source>
</reference>
<dbReference type="PANTHER" id="PTHR28283">
    <property type="entry name" value="3',5'-CYCLIC-NUCLEOTIDE PHOSPHODIESTERASE 1"/>
    <property type="match status" value="1"/>
</dbReference>
<dbReference type="InterPro" id="IPR000396">
    <property type="entry name" value="Pdiesterase2"/>
</dbReference>
<dbReference type="AlphaFoldDB" id="I2H3X7"/>
<dbReference type="GeneID" id="14496201"/>
<dbReference type="PRINTS" id="PR00388">
    <property type="entry name" value="PDIESTERASE2"/>
</dbReference>
<dbReference type="HOGENOM" id="CLU_016658_2_1_1"/>
<organism evidence="1 2">
    <name type="scientific">Henningerozyma blattae (strain ATCC 34711 / CBS 6284 / DSM 70876 / NBRC 10599 / NRRL Y-10934 / UCD 77-7)</name>
    <name type="common">Yeast</name>
    <name type="synonym">Tetrapisispora blattae</name>
    <dbReference type="NCBI Taxonomy" id="1071380"/>
    <lineage>
        <taxon>Eukaryota</taxon>
        <taxon>Fungi</taxon>
        <taxon>Dikarya</taxon>
        <taxon>Ascomycota</taxon>
        <taxon>Saccharomycotina</taxon>
        <taxon>Saccharomycetes</taxon>
        <taxon>Saccharomycetales</taxon>
        <taxon>Saccharomycetaceae</taxon>
        <taxon>Henningerozyma</taxon>
    </lineage>
</organism>
<dbReference type="OrthoDB" id="258495at2759"/>
<dbReference type="GO" id="GO:0006198">
    <property type="term" value="P:cAMP catabolic process"/>
    <property type="evidence" value="ECO:0007669"/>
    <property type="project" value="InterPro"/>
</dbReference>
<evidence type="ECO:0000313" key="2">
    <source>
        <dbReference type="Proteomes" id="UP000002866"/>
    </source>
</evidence>
<dbReference type="GO" id="GO:1902660">
    <property type="term" value="P:negative regulation of glucose mediated signaling pathway"/>
    <property type="evidence" value="ECO:0007669"/>
    <property type="project" value="TreeGrafter"/>
</dbReference>
<dbReference type="Gene3D" id="3.60.15.10">
    <property type="entry name" value="Ribonuclease Z/Hydroxyacylglutathione hydrolase-like"/>
    <property type="match status" value="1"/>
</dbReference>
<accession>I2H3X7</accession>
<evidence type="ECO:0000313" key="1">
    <source>
        <dbReference type="EMBL" id="CCH61079.1"/>
    </source>
</evidence>
<protein>
    <recommendedName>
        <fullName evidence="3">3',5'-cyclic-nucleotide phosphodiesterase</fullName>
    </recommendedName>
</protein>
<proteinExistence type="predicted"/>